<name>A0A0P8WBU1_9CLOT</name>
<accession>A0A0P8WBU1</accession>
<comment type="caution">
    <text evidence="1">The sequence shown here is derived from an EMBL/GenBank/DDBJ whole genome shotgun (WGS) entry which is preliminary data.</text>
</comment>
<keyword evidence="2" id="KW-1185">Reference proteome</keyword>
<reference evidence="1 2" key="1">
    <citation type="submission" date="2015-09" db="EMBL/GenBank/DDBJ databases">
        <title>Genome sequence of Oxobacter pfennigii DSM 3222.</title>
        <authorList>
            <person name="Poehlein A."/>
            <person name="Bengelsdorf F.R."/>
            <person name="Schiel-Bengelsdorf B."/>
            <person name="Duerre P."/>
            <person name="Daniel R."/>
        </authorList>
    </citation>
    <scope>NUCLEOTIDE SEQUENCE [LARGE SCALE GENOMIC DNA]</scope>
    <source>
        <strain evidence="1 2">DSM 3222</strain>
    </source>
</reference>
<dbReference type="EMBL" id="LKET01000021">
    <property type="protein sequence ID" value="KPU45388.1"/>
    <property type="molecule type" value="Genomic_DNA"/>
</dbReference>
<evidence type="ECO:0000313" key="2">
    <source>
        <dbReference type="Proteomes" id="UP000050326"/>
    </source>
</evidence>
<evidence type="ECO:0000313" key="1">
    <source>
        <dbReference type="EMBL" id="KPU45388.1"/>
    </source>
</evidence>
<proteinExistence type="predicted"/>
<dbReference type="Proteomes" id="UP000050326">
    <property type="component" value="Unassembled WGS sequence"/>
</dbReference>
<sequence length="52" mass="6126">MKSLEYLSYNEDYINQELAEYADEIMHTFRKSSTPLTGKTEHCFPARVQLLI</sequence>
<dbReference type="AlphaFoldDB" id="A0A0P8WBU1"/>
<organism evidence="1 2">
    <name type="scientific">Oxobacter pfennigii</name>
    <dbReference type="NCBI Taxonomy" id="36849"/>
    <lineage>
        <taxon>Bacteria</taxon>
        <taxon>Bacillati</taxon>
        <taxon>Bacillota</taxon>
        <taxon>Clostridia</taxon>
        <taxon>Eubacteriales</taxon>
        <taxon>Clostridiaceae</taxon>
        <taxon>Oxobacter</taxon>
    </lineage>
</organism>
<protein>
    <submittedName>
        <fullName evidence="1">Uncharacterized protein</fullName>
    </submittedName>
</protein>
<gene>
    <name evidence="1" type="ORF">OXPF_06210</name>
</gene>
<dbReference type="RefSeq" id="WP_160317137.1">
    <property type="nucleotide sequence ID" value="NZ_LKET01000021.1"/>
</dbReference>